<reference evidence="2" key="1">
    <citation type="journal article" date="2020" name="Ecol. Evol.">
        <title>Genome structure and content of the rice root-knot nematode (Meloidogyne graminicola).</title>
        <authorList>
            <person name="Phan N.T."/>
            <person name="Danchin E.G.J."/>
            <person name="Klopp C."/>
            <person name="Perfus-Barbeoch L."/>
            <person name="Kozlowski D.K."/>
            <person name="Koutsovoulos G.D."/>
            <person name="Lopez-Roques C."/>
            <person name="Bouchez O."/>
            <person name="Zahm M."/>
            <person name="Besnard G."/>
            <person name="Bellafiore S."/>
        </authorList>
    </citation>
    <scope>NUCLEOTIDE SEQUENCE</scope>
    <source>
        <strain evidence="2">VN-18</strain>
    </source>
</reference>
<sequence length="1128" mass="131188">MINERKWKKKNIFSNIYFLFLDINSIIREEDIEQYNQNSEFDQASTSNQLVGDAVTEQSIEGNSEEQQQFKRIPLVPSLSQEQREHIHDVLRRAQRSSNRSSARVVMDTKHLRVVRGGKKILQMDSLPEDVEITVGPCPSSYCSYASSELMFSEEDLETNVVTEKNESIENKITIAQRMTKMSRKIDKWLKSLDLEDKEIEEEEKDNDEIENPPFSILNNRNSLISENPLLSTYLDTLSLCISVSAIEQCSTTLAQIINRFARNVAADIIYLAMNEFKNVERFLPHISTEEDNSSIISVNNCYIILIDEEQQKQSENIKIINNIEEISINDQINSSLVPLITINGNEEIKEKEFEEKYNNQKYIQEINQDIEEEQSNESGQTSGADTEEPSSFEDEEYIENHDILVEVHEEDYIKEDISESICKKLIPKWKSKEKDNSTSSSSTSFADTPVSSPSLHESIEKEILEEKDEKIKIEEKLFNDMEKEEEKQNNLPCISLISDNIYEFKNQIECECNFNRENILTEQKLIGDDLNDWLSQLVAEGGNKNNEMIKIELFKKKKKKNNFNKINMEDEEFNKLFLKEEFQQPLIEKINNSSPTSSADSSFSSKNSEEFLNNKILDENDLKEKQNNLKLIIKQISVIIEPPSPPPRPPPPIIKKEENELILEENEDKESISKEERISENINKNIEENNKLTRSSSSTSSADTNISINDNLFEDNKIIFDKKNNIEKEKFEKTNNLLTKEELEHIEMINKLAEKEINNYEFNKLINLNNNNEININNNKLIKEEEIENKKEELFNKNNLIEENILIENIEDKQIFSDNNEQEEEEEKEIPKWAKNVLDSFAAAKKKLKEKINEEEEEEEEQEEEEEKEEKEELNNKELQKNKQEEIKNLEEKKLNSKTSLADSILSITSEWKEEEEESNNLLKLNNNNININQQNIQINYFKKEISNDSNNTVITISSNSEDKEEEKQIKEENNYLIKNEIKLIKINKEEEEYLNINNENNYYQLKNKEKELIKEINEFQDYSSSGTTSGADSTHSFAELYTTNQALSMMDTTKIEKCLIQQENELKEEKQEEGEELNSNNNNSSFTSGADSINSFIDQEDIKEEEISFNNISNSTSTLGEDSSKK</sequence>
<protein>
    <submittedName>
        <fullName evidence="2">Uncharacterized protein</fullName>
    </submittedName>
</protein>
<feature type="compositionally biased region" description="Polar residues" evidence="1">
    <location>
        <begin position="1118"/>
        <end position="1128"/>
    </location>
</feature>
<feature type="compositionally biased region" description="Polar residues" evidence="1">
    <location>
        <begin position="446"/>
        <end position="456"/>
    </location>
</feature>
<feature type="region of interest" description="Disordered" evidence="1">
    <location>
        <begin position="373"/>
        <end position="393"/>
    </location>
</feature>
<accession>A0A8S9ZIE2</accession>
<feature type="region of interest" description="Disordered" evidence="1">
    <location>
        <begin position="433"/>
        <end position="464"/>
    </location>
</feature>
<dbReference type="AlphaFoldDB" id="A0A8S9ZIE2"/>
<dbReference type="EMBL" id="JABEBT010000085">
    <property type="protein sequence ID" value="KAF7633098.1"/>
    <property type="molecule type" value="Genomic_DNA"/>
</dbReference>
<organism evidence="2 3">
    <name type="scientific">Meloidogyne graminicola</name>
    <dbReference type="NCBI Taxonomy" id="189291"/>
    <lineage>
        <taxon>Eukaryota</taxon>
        <taxon>Metazoa</taxon>
        <taxon>Ecdysozoa</taxon>
        <taxon>Nematoda</taxon>
        <taxon>Chromadorea</taxon>
        <taxon>Rhabditida</taxon>
        <taxon>Tylenchina</taxon>
        <taxon>Tylenchomorpha</taxon>
        <taxon>Tylenchoidea</taxon>
        <taxon>Meloidogynidae</taxon>
        <taxon>Meloidogyninae</taxon>
        <taxon>Meloidogyne</taxon>
    </lineage>
</organism>
<gene>
    <name evidence="2" type="ORF">Mgra_00007527</name>
</gene>
<feature type="region of interest" description="Disordered" evidence="1">
    <location>
        <begin position="853"/>
        <end position="883"/>
    </location>
</feature>
<evidence type="ECO:0000313" key="2">
    <source>
        <dbReference type="EMBL" id="KAF7633098.1"/>
    </source>
</evidence>
<name>A0A8S9ZIE2_9BILA</name>
<feature type="compositionally biased region" description="Polar residues" evidence="1">
    <location>
        <begin position="1088"/>
        <end position="1099"/>
    </location>
</feature>
<dbReference type="SUPFAM" id="SSF101447">
    <property type="entry name" value="Formin homology 2 domain (FH2 domain)"/>
    <property type="match status" value="1"/>
</dbReference>
<feature type="compositionally biased region" description="Acidic residues" evidence="1">
    <location>
        <begin position="854"/>
        <end position="871"/>
    </location>
</feature>
<feature type="compositionally biased region" description="Basic and acidic residues" evidence="1">
    <location>
        <begin position="872"/>
        <end position="883"/>
    </location>
</feature>
<comment type="caution">
    <text evidence="2">The sequence shown here is derived from an EMBL/GenBank/DDBJ whole genome shotgun (WGS) entry which is preliminary data.</text>
</comment>
<proteinExistence type="predicted"/>
<evidence type="ECO:0000313" key="3">
    <source>
        <dbReference type="Proteomes" id="UP000605970"/>
    </source>
</evidence>
<feature type="region of interest" description="Disordered" evidence="1">
    <location>
        <begin position="1069"/>
        <end position="1128"/>
    </location>
</feature>
<keyword evidence="3" id="KW-1185">Reference proteome</keyword>
<dbReference type="Proteomes" id="UP000605970">
    <property type="component" value="Unassembled WGS sequence"/>
</dbReference>
<dbReference type="OrthoDB" id="5908963at2759"/>
<evidence type="ECO:0000256" key="1">
    <source>
        <dbReference type="SAM" id="MobiDB-lite"/>
    </source>
</evidence>